<evidence type="ECO:0000313" key="4">
    <source>
        <dbReference type="Proteomes" id="UP000324222"/>
    </source>
</evidence>
<dbReference type="AlphaFoldDB" id="A0A5B7KF51"/>
<feature type="region of interest" description="Disordered" evidence="1">
    <location>
        <begin position="1"/>
        <end position="20"/>
    </location>
</feature>
<feature type="transmembrane region" description="Helical" evidence="2">
    <location>
        <begin position="38"/>
        <end position="60"/>
    </location>
</feature>
<protein>
    <submittedName>
        <fullName evidence="3">Uncharacterized protein</fullName>
    </submittedName>
</protein>
<comment type="caution">
    <text evidence="3">The sequence shown here is derived from an EMBL/GenBank/DDBJ whole genome shotgun (WGS) entry which is preliminary data.</text>
</comment>
<sequence length="73" mass="8146">MWPRERRTEETHRHRTHSGLFPSRFPTLPIPGPVSAHYASPALAVIVAIISAATIISCHFKDPFPFPPISSMI</sequence>
<gene>
    <name evidence="3" type="ORF">E2C01_101053</name>
</gene>
<organism evidence="3 4">
    <name type="scientific">Portunus trituberculatus</name>
    <name type="common">Swimming crab</name>
    <name type="synonym">Neptunus trituberculatus</name>
    <dbReference type="NCBI Taxonomy" id="210409"/>
    <lineage>
        <taxon>Eukaryota</taxon>
        <taxon>Metazoa</taxon>
        <taxon>Ecdysozoa</taxon>
        <taxon>Arthropoda</taxon>
        <taxon>Crustacea</taxon>
        <taxon>Multicrustacea</taxon>
        <taxon>Malacostraca</taxon>
        <taxon>Eumalacostraca</taxon>
        <taxon>Eucarida</taxon>
        <taxon>Decapoda</taxon>
        <taxon>Pleocyemata</taxon>
        <taxon>Brachyura</taxon>
        <taxon>Eubrachyura</taxon>
        <taxon>Portunoidea</taxon>
        <taxon>Portunidae</taxon>
        <taxon>Portuninae</taxon>
        <taxon>Portunus</taxon>
    </lineage>
</organism>
<keyword evidence="2" id="KW-0812">Transmembrane</keyword>
<keyword evidence="2" id="KW-0472">Membrane</keyword>
<keyword evidence="2" id="KW-1133">Transmembrane helix</keyword>
<name>A0A5B7KF51_PORTR</name>
<dbReference type="Proteomes" id="UP000324222">
    <property type="component" value="Unassembled WGS sequence"/>
</dbReference>
<evidence type="ECO:0000313" key="3">
    <source>
        <dbReference type="EMBL" id="MPD05317.1"/>
    </source>
</evidence>
<evidence type="ECO:0000256" key="2">
    <source>
        <dbReference type="SAM" id="Phobius"/>
    </source>
</evidence>
<feature type="compositionally biased region" description="Basic and acidic residues" evidence="1">
    <location>
        <begin position="1"/>
        <end position="12"/>
    </location>
</feature>
<evidence type="ECO:0000256" key="1">
    <source>
        <dbReference type="SAM" id="MobiDB-lite"/>
    </source>
</evidence>
<reference evidence="3 4" key="1">
    <citation type="submission" date="2019-05" db="EMBL/GenBank/DDBJ databases">
        <title>Another draft genome of Portunus trituberculatus and its Hox gene families provides insights of decapod evolution.</title>
        <authorList>
            <person name="Jeong J.-H."/>
            <person name="Song I."/>
            <person name="Kim S."/>
            <person name="Choi T."/>
            <person name="Kim D."/>
            <person name="Ryu S."/>
            <person name="Kim W."/>
        </authorList>
    </citation>
    <scope>NUCLEOTIDE SEQUENCE [LARGE SCALE GENOMIC DNA]</scope>
    <source>
        <tissue evidence="3">Muscle</tissue>
    </source>
</reference>
<keyword evidence="4" id="KW-1185">Reference proteome</keyword>
<proteinExistence type="predicted"/>
<dbReference type="EMBL" id="VSRR010145427">
    <property type="protein sequence ID" value="MPD05317.1"/>
    <property type="molecule type" value="Genomic_DNA"/>
</dbReference>
<accession>A0A5B7KF51</accession>